<evidence type="ECO:0000256" key="2">
    <source>
        <dbReference type="ARBA" id="ARBA00023082"/>
    </source>
</evidence>
<keyword evidence="4 5" id="KW-0804">Transcription</keyword>
<dbReference type="PRINTS" id="PR00046">
    <property type="entry name" value="SIGMA70FCT"/>
</dbReference>
<name>A0A1H6ZCY9_9MICO</name>
<evidence type="ECO:0000256" key="4">
    <source>
        <dbReference type="ARBA" id="ARBA00023163"/>
    </source>
</evidence>
<dbReference type="NCBIfam" id="TIGR02937">
    <property type="entry name" value="sigma70-ECF"/>
    <property type="match status" value="1"/>
</dbReference>
<dbReference type="InterPro" id="IPR014284">
    <property type="entry name" value="RNA_pol_sigma-70_dom"/>
</dbReference>
<dbReference type="GO" id="GO:0006352">
    <property type="term" value="P:DNA-templated transcription initiation"/>
    <property type="evidence" value="ECO:0007669"/>
    <property type="project" value="InterPro"/>
</dbReference>
<evidence type="ECO:0000259" key="7">
    <source>
        <dbReference type="PROSITE" id="PS00716"/>
    </source>
</evidence>
<dbReference type="GO" id="GO:0016987">
    <property type="term" value="F:sigma factor activity"/>
    <property type="evidence" value="ECO:0007669"/>
    <property type="project" value="UniProtKB-KW"/>
</dbReference>
<dbReference type="SUPFAM" id="SSF88946">
    <property type="entry name" value="Sigma2 domain of RNA polymerase sigma factors"/>
    <property type="match status" value="1"/>
</dbReference>
<dbReference type="InterPro" id="IPR007627">
    <property type="entry name" value="RNA_pol_sigma70_r2"/>
</dbReference>
<keyword evidence="1 5" id="KW-0805">Transcription regulation</keyword>
<dbReference type="EMBL" id="FNZI01000004">
    <property type="protein sequence ID" value="SEJ49317.1"/>
    <property type="molecule type" value="Genomic_DNA"/>
</dbReference>
<dbReference type="InterPro" id="IPR000943">
    <property type="entry name" value="RNA_pol_sigma70"/>
</dbReference>
<evidence type="ECO:0000256" key="1">
    <source>
        <dbReference type="ARBA" id="ARBA00023015"/>
    </source>
</evidence>
<dbReference type="SUPFAM" id="SSF88659">
    <property type="entry name" value="Sigma3 and sigma4 domains of RNA polymerase sigma factors"/>
    <property type="match status" value="2"/>
</dbReference>
<dbReference type="PANTHER" id="PTHR30385:SF7">
    <property type="entry name" value="RNA POLYMERASE SIGMA FACTOR FLIA"/>
    <property type="match status" value="1"/>
</dbReference>
<dbReference type="InterPro" id="IPR007630">
    <property type="entry name" value="RNA_pol_sigma70_r4"/>
</dbReference>
<dbReference type="GO" id="GO:0003677">
    <property type="term" value="F:DNA binding"/>
    <property type="evidence" value="ECO:0007669"/>
    <property type="project" value="UniProtKB-KW"/>
</dbReference>
<dbReference type="PIRSF" id="PIRSF000770">
    <property type="entry name" value="RNA_pol_sigma-SigE/K"/>
    <property type="match status" value="1"/>
</dbReference>
<dbReference type="PANTHER" id="PTHR30385">
    <property type="entry name" value="SIGMA FACTOR F FLAGELLAR"/>
    <property type="match status" value="1"/>
</dbReference>
<comment type="similarity">
    <text evidence="5">Belongs to the sigma-70 factor family.</text>
</comment>
<dbReference type="InterPro" id="IPR012845">
    <property type="entry name" value="RNA_pol_sigma_FliA_WhiG"/>
</dbReference>
<gene>
    <name evidence="8" type="ORF">SAMN05421637_2002</name>
</gene>
<dbReference type="eggNOG" id="COG1191">
    <property type="taxonomic scope" value="Bacteria"/>
</dbReference>
<evidence type="ECO:0000256" key="5">
    <source>
        <dbReference type="RuleBase" id="RU362124"/>
    </source>
</evidence>
<dbReference type="Pfam" id="PF04542">
    <property type="entry name" value="Sigma70_r2"/>
    <property type="match status" value="1"/>
</dbReference>
<dbReference type="Gene3D" id="1.20.140.160">
    <property type="match status" value="1"/>
</dbReference>
<comment type="function">
    <text evidence="5">Sigma factors are initiation factors that promote the attachment of RNA polymerase to specific initiation sites and are then released.</text>
</comment>
<dbReference type="PROSITE" id="PS00715">
    <property type="entry name" value="SIGMA70_1"/>
    <property type="match status" value="1"/>
</dbReference>
<evidence type="ECO:0000259" key="6">
    <source>
        <dbReference type="PROSITE" id="PS00715"/>
    </source>
</evidence>
<accession>A0A1H6ZCY9</accession>
<proteinExistence type="inferred from homology"/>
<feature type="domain" description="RNA polymerase sigma-70" evidence="6">
    <location>
        <begin position="71"/>
        <end position="84"/>
    </location>
</feature>
<protein>
    <recommendedName>
        <fullName evidence="5">RNA polymerase sigma factor</fullName>
    </recommendedName>
</protein>
<evidence type="ECO:0000313" key="8">
    <source>
        <dbReference type="EMBL" id="SEJ49317.1"/>
    </source>
</evidence>
<dbReference type="PROSITE" id="PS00716">
    <property type="entry name" value="SIGMA70_2"/>
    <property type="match status" value="1"/>
</dbReference>
<dbReference type="Proteomes" id="UP000183315">
    <property type="component" value="Unassembled WGS sequence"/>
</dbReference>
<keyword evidence="3 5" id="KW-0238">DNA-binding</keyword>
<organism evidence="8 9">
    <name type="scientific">Demequina mangrovi</name>
    <dbReference type="NCBI Taxonomy" id="1043493"/>
    <lineage>
        <taxon>Bacteria</taxon>
        <taxon>Bacillati</taxon>
        <taxon>Actinomycetota</taxon>
        <taxon>Actinomycetes</taxon>
        <taxon>Micrococcales</taxon>
        <taxon>Demequinaceae</taxon>
        <taxon>Demequina</taxon>
    </lineage>
</organism>
<reference evidence="9" key="1">
    <citation type="submission" date="2016-10" db="EMBL/GenBank/DDBJ databases">
        <authorList>
            <person name="Varghese N."/>
        </authorList>
    </citation>
    <scope>NUCLEOTIDE SEQUENCE [LARGE SCALE GENOMIC DNA]</scope>
    <source>
        <strain evidence="9">DSM 24868</strain>
    </source>
</reference>
<keyword evidence="9" id="KW-1185">Reference proteome</keyword>
<sequence length="271" mass="29767">MTELNTVLSETEPEVPVAMPAATAEWWDMLAAGGEDRAVARDALITHHAPLVTHVATRMIGKLPDTVELADLVSYGMFGLIDAVERFEPARGFKFETYASTRIRGAIIDELRAADWVPRSVRTKARTVEHAVRSLEQELLRPVTDEDVATHLGWATAEVRTVRAQVALSHFAALDGMPSEPDTQPIPTLGSAAMEHASSRMEAREAQTLLAAAVQGVRDREQEVLRLYYYENLTLAQIGEILGVTESRVSQIHSAAVKKLRESLVRTGAFS</sequence>
<dbReference type="CDD" id="cd06171">
    <property type="entry name" value="Sigma70_r4"/>
    <property type="match status" value="1"/>
</dbReference>
<dbReference type="InterPro" id="IPR013324">
    <property type="entry name" value="RNA_pol_sigma_r3/r4-like"/>
</dbReference>
<dbReference type="AlphaFoldDB" id="A0A1H6ZCY9"/>
<dbReference type="RefSeq" id="WP_081953303.1">
    <property type="nucleotide sequence ID" value="NZ_BBLU01000010.1"/>
</dbReference>
<dbReference type="GO" id="GO:0003899">
    <property type="term" value="F:DNA-directed RNA polymerase activity"/>
    <property type="evidence" value="ECO:0007669"/>
    <property type="project" value="InterPro"/>
</dbReference>
<dbReference type="Gene3D" id="1.10.1740.10">
    <property type="match status" value="1"/>
</dbReference>
<dbReference type="Pfam" id="PF04545">
    <property type="entry name" value="Sigma70_r4"/>
    <property type="match status" value="1"/>
</dbReference>
<dbReference type="OrthoDB" id="9799825at2"/>
<keyword evidence="2 5" id="KW-0731">Sigma factor</keyword>
<feature type="domain" description="RNA polymerase sigma-70" evidence="7">
    <location>
        <begin position="234"/>
        <end position="260"/>
    </location>
</feature>
<dbReference type="NCBIfam" id="NF005413">
    <property type="entry name" value="PRK06986.1"/>
    <property type="match status" value="1"/>
</dbReference>
<dbReference type="NCBIfam" id="TIGR02479">
    <property type="entry name" value="FliA_WhiG"/>
    <property type="match status" value="1"/>
</dbReference>
<evidence type="ECO:0000256" key="3">
    <source>
        <dbReference type="ARBA" id="ARBA00023125"/>
    </source>
</evidence>
<dbReference type="STRING" id="1043493.SAMN05421637_2002"/>
<evidence type="ECO:0000313" key="9">
    <source>
        <dbReference type="Proteomes" id="UP000183315"/>
    </source>
</evidence>
<dbReference type="InterPro" id="IPR013325">
    <property type="entry name" value="RNA_pol_sigma_r2"/>
</dbReference>